<evidence type="ECO:0000256" key="1">
    <source>
        <dbReference type="SAM" id="MobiDB-lite"/>
    </source>
</evidence>
<comment type="caution">
    <text evidence="2">The sequence shown here is derived from an EMBL/GenBank/DDBJ whole genome shotgun (WGS) entry which is preliminary data.</text>
</comment>
<evidence type="ECO:0000313" key="3">
    <source>
        <dbReference type="Proteomes" id="UP001501727"/>
    </source>
</evidence>
<sequence length="250" mass="26948">MTDPEQSPPAAPPPAAPTEDAPATPSTPPVSPASPLRWWRPLLFVVALAFGCWGAWKTFAPAPAVPSAGQHARVEALEQQVATLRRSDQISRDANRDLQGTLAERDEEIAGLRADVAFYERFVGATGQRRGLTVHQLNLRPQSGQAWHFTTTLTQNLNRGAVSSGEVTLSVEGTRDGKLQTLAWDDLRQQPDAPGIAYSFKYFEEVGGDLVLPAGYQPLRVVVRLAPKSGAAVEQSFTWADATGRSAPEA</sequence>
<accession>A0ABP7MKG1</accession>
<dbReference type="Pfam" id="PF20567">
    <property type="entry name" value="DUF6776"/>
    <property type="match status" value="1"/>
</dbReference>
<feature type="compositionally biased region" description="Pro residues" evidence="1">
    <location>
        <begin position="1"/>
        <end position="16"/>
    </location>
</feature>
<dbReference type="InterPro" id="IPR046703">
    <property type="entry name" value="DUF6776"/>
</dbReference>
<feature type="region of interest" description="Disordered" evidence="1">
    <location>
        <begin position="1"/>
        <end position="32"/>
    </location>
</feature>
<keyword evidence="3" id="KW-1185">Reference proteome</keyword>
<protein>
    <submittedName>
        <fullName evidence="2">Membrane protein</fullName>
    </submittedName>
</protein>
<dbReference type="RefSeq" id="WP_344759738.1">
    <property type="nucleotide sequence ID" value="NZ_BAAAZU010000010.1"/>
</dbReference>
<name>A0ABP7MKG1_9GAMM</name>
<gene>
    <name evidence="2" type="ORF">GCM10022229_18850</name>
</gene>
<proteinExistence type="predicted"/>
<dbReference type="EMBL" id="BAAAZU010000010">
    <property type="protein sequence ID" value="GAA3925187.1"/>
    <property type="molecule type" value="Genomic_DNA"/>
</dbReference>
<dbReference type="Proteomes" id="UP001501727">
    <property type="component" value="Unassembled WGS sequence"/>
</dbReference>
<reference evidence="3" key="1">
    <citation type="journal article" date="2019" name="Int. J. Syst. Evol. Microbiol.">
        <title>The Global Catalogue of Microorganisms (GCM) 10K type strain sequencing project: providing services to taxonomists for standard genome sequencing and annotation.</title>
        <authorList>
            <consortium name="The Broad Institute Genomics Platform"/>
            <consortium name="The Broad Institute Genome Sequencing Center for Infectious Disease"/>
            <person name="Wu L."/>
            <person name="Ma J."/>
        </authorList>
    </citation>
    <scope>NUCLEOTIDE SEQUENCE [LARGE SCALE GENOMIC DNA]</scope>
    <source>
        <strain evidence="3">JCM 16916</strain>
    </source>
</reference>
<evidence type="ECO:0000313" key="2">
    <source>
        <dbReference type="EMBL" id="GAA3925187.1"/>
    </source>
</evidence>
<organism evidence="2 3">
    <name type="scientific">Luteimonas lutimaris</name>
    <dbReference type="NCBI Taxonomy" id="698645"/>
    <lineage>
        <taxon>Bacteria</taxon>
        <taxon>Pseudomonadati</taxon>
        <taxon>Pseudomonadota</taxon>
        <taxon>Gammaproteobacteria</taxon>
        <taxon>Lysobacterales</taxon>
        <taxon>Lysobacteraceae</taxon>
        <taxon>Luteimonas</taxon>
    </lineage>
</organism>